<reference evidence="1 2" key="1">
    <citation type="journal article" date="2019" name="Sci. Rep.">
        <title>Orb-weaving spider Araneus ventricosus genome elucidates the spidroin gene catalogue.</title>
        <authorList>
            <person name="Kono N."/>
            <person name="Nakamura H."/>
            <person name="Ohtoshi R."/>
            <person name="Moran D.A.P."/>
            <person name="Shinohara A."/>
            <person name="Yoshida Y."/>
            <person name="Fujiwara M."/>
            <person name="Mori M."/>
            <person name="Tomita M."/>
            <person name="Arakawa K."/>
        </authorList>
    </citation>
    <scope>NUCLEOTIDE SEQUENCE [LARGE SCALE GENOMIC DNA]</scope>
</reference>
<comment type="caution">
    <text evidence="1">The sequence shown here is derived from an EMBL/GenBank/DDBJ whole genome shotgun (WGS) entry which is preliminary data.</text>
</comment>
<dbReference type="EMBL" id="BGPR01010846">
    <property type="protein sequence ID" value="GBN48285.1"/>
    <property type="molecule type" value="Genomic_DNA"/>
</dbReference>
<gene>
    <name evidence="1" type="ORF">AVEN_68215_1</name>
</gene>
<accession>A0A4Y2P8L6</accession>
<organism evidence="1 2">
    <name type="scientific">Araneus ventricosus</name>
    <name type="common">Orbweaver spider</name>
    <name type="synonym">Epeira ventricosa</name>
    <dbReference type="NCBI Taxonomy" id="182803"/>
    <lineage>
        <taxon>Eukaryota</taxon>
        <taxon>Metazoa</taxon>
        <taxon>Ecdysozoa</taxon>
        <taxon>Arthropoda</taxon>
        <taxon>Chelicerata</taxon>
        <taxon>Arachnida</taxon>
        <taxon>Araneae</taxon>
        <taxon>Araneomorphae</taxon>
        <taxon>Entelegynae</taxon>
        <taxon>Araneoidea</taxon>
        <taxon>Araneidae</taxon>
        <taxon>Araneus</taxon>
    </lineage>
</organism>
<dbReference type="AlphaFoldDB" id="A0A4Y2P8L6"/>
<protein>
    <submittedName>
        <fullName evidence="1">Uncharacterized protein</fullName>
    </submittedName>
</protein>
<proteinExistence type="predicted"/>
<evidence type="ECO:0000313" key="2">
    <source>
        <dbReference type="Proteomes" id="UP000499080"/>
    </source>
</evidence>
<dbReference type="PANTHER" id="PTHR47331:SF5">
    <property type="entry name" value="RIBONUCLEASE H"/>
    <property type="match status" value="1"/>
</dbReference>
<evidence type="ECO:0000313" key="1">
    <source>
        <dbReference type="EMBL" id="GBN48285.1"/>
    </source>
</evidence>
<dbReference type="PANTHER" id="PTHR47331">
    <property type="entry name" value="PHD-TYPE DOMAIN-CONTAINING PROTEIN"/>
    <property type="match status" value="1"/>
</dbReference>
<name>A0A4Y2P8L6_ARAVE</name>
<dbReference type="OrthoDB" id="6427388at2759"/>
<sequence length="190" mass="21694">MLSYRIIKALNMNLVCRFWTDAQITLFWIKGTANKFKPFLKNRIEEIVKLTSPEDWYFCNGKSNPSDLASRGTSVFELRDNSVWFQDPEWLKLTSEYWPMQNNAILKGLDGRELEYRKTVRSVWKVFDIVDGAPAVPSDVSGDVVYIWMLPSTASVIILAWLLARTNTPALSPRISSQPSADPVIGLVYN</sequence>
<keyword evidence="2" id="KW-1185">Reference proteome</keyword>
<dbReference type="Proteomes" id="UP000499080">
    <property type="component" value="Unassembled WGS sequence"/>
</dbReference>